<protein>
    <submittedName>
        <fullName evidence="2">Amidase</fullName>
    </submittedName>
</protein>
<dbReference type="Proteomes" id="UP000484255">
    <property type="component" value="Unassembled WGS sequence"/>
</dbReference>
<dbReference type="InterPro" id="IPR000120">
    <property type="entry name" value="Amidase"/>
</dbReference>
<dbReference type="AlphaFoldDB" id="A0A7C9TNC0"/>
<keyword evidence="3" id="KW-1185">Reference proteome</keyword>
<dbReference type="Pfam" id="PF01425">
    <property type="entry name" value="Amidase"/>
    <property type="match status" value="2"/>
</dbReference>
<feature type="domain" description="Amidase" evidence="1">
    <location>
        <begin position="257"/>
        <end position="366"/>
    </location>
</feature>
<organism evidence="2 3">
    <name type="scientific">Ideonella livida</name>
    <dbReference type="NCBI Taxonomy" id="2707176"/>
    <lineage>
        <taxon>Bacteria</taxon>
        <taxon>Pseudomonadati</taxon>
        <taxon>Pseudomonadota</taxon>
        <taxon>Betaproteobacteria</taxon>
        <taxon>Burkholderiales</taxon>
        <taxon>Sphaerotilaceae</taxon>
        <taxon>Ideonella</taxon>
    </lineage>
</organism>
<dbReference type="PROSITE" id="PS00571">
    <property type="entry name" value="AMIDASES"/>
    <property type="match status" value="1"/>
</dbReference>
<dbReference type="Gene3D" id="3.90.1300.10">
    <property type="entry name" value="Amidase signature (AS) domain"/>
    <property type="match status" value="1"/>
</dbReference>
<evidence type="ECO:0000259" key="1">
    <source>
        <dbReference type="Pfam" id="PF01425"/>
    </source>
</evidence>
<comment type="caution">
    <text evidence="2">The sequence shown here is derived from an EMBL/GenBank/DDBJ whole genome shotgun (WGS) entry which is preliminary data.</text>
</comment>
<dbReference type="PANTHER" id="PTHR11895">
    <property type="entry name" value="TRANSAMIDASE"/>
    <property type="match status" value="1"/>
</dbReference>
<name>A0A7C9TNC0_9BURK</name>
<accession>A0A7C9TNC0</accession>
<dbReference type="InterPro" id="IPR020556">
    <property type="entry name" value="Amidase_CS"/>
</dbReference>
<dbReference type="RefSeq" id="WP_163459712.1">
    <property type="nucleotide sequence ID" value="NZ_JAAGOH010000043.1"/>
</dbReference>
<dbReference type="SUPFAM" id="SSF75304">
    <property type="entry name" value="Amidase signature (AS) enzymes"/>
    <property type="match status" value="1"/>
</dbReference>
<gene>
    <name evidence="2" type="ORF">G3A44_21050</name>
</gene>
<sequence length="389" mass="39421">MSKPFPPHCLVRPLDLGDPAGPALVVKDTLDVAGVPTQAGSAALQHAGPAPRHAVAVQRLLDAGWRVVGKTVLHELAFGTTGINHHTGTPLNPAWPDRVPGGSSSGSAVAVASGAVPLALGTDTGGSVRTPAACCGVFGLKPSFGRVSRDGVMPARSSLDCVGPLAHHLDPLVAAMAVLCADWRGLPALPSAWRLGLVDVQAEAAARDAVAGALGACGQPVQAVLLPSFEAAYAAGLSVIQRETWAACAPLLATGRVGADVALRLARAAQTTEAELAGAEAVRRRFADEVDTALATCEVLALPTLASPPPRLAEAADTLAAVAMTRLVRPFNLSGHPAITLPLNRADGLPVGLQLVGRRGGDEALCAVATLITQRLGLRAVGALAGEAR</sequence>
<evidence type="ECO:0000313" key="2">
    <source>
        <dbReference type="EMBL" id="NDY93683.1"/>
    </source>
</evidence>
<dbReference type="GO" id="GO:0003824">
    <property type="term" value="F:catalytic activity"/>
    <property type="evidence" value="ECO:0007669"/>
    <property type="project" value="InterPro"/>
</dbReference>
<proteinExistence type="predicted"/>
<dbReference type="InterPro" id="IPR023631">
    <property type="entry name" value="Amidase_dom"/>
</dbReference>
<dbReference type="PANTHER" id="PTHR11895:SF151">
    <property type="entry name" value="GLUTAMYL-TRNA(GLN) AMIDOTRANSFERASE SUBUNIT A"/>
    <property type="match status" value="1"/>
</dbReference>
<reference evidence="2 3" key="1">
    <citation type="submission" date="2020-02" db="EMBL/GenBank/DDBJ databases">
        <title>Ideonella bacterium strain TBM-1.</title>
        <authorList>
            <person name="Chen W.-M."/>
        </authorList>
    </citation>
    <scope>NUCLEOTIDE SEQUENCE [LARGE SCALE GENOMIC DNA]</scope>
    <source>
        <strain evidence="2 3">TBM-1</strain>
    </source>
</reference>
<feature type="domain" description="Amidase" evidence="1">
    <location>
        <begin position="24"/>
        <end position="186"/>
    </location>
</feature>
<dbReference type="EMBL" id="JAAGOH010000043">
    <property type="protein sequence ID" value="NDY93683.1"/>
    <property type="molecule type" value="Genomic_DNA"/>
</dbReference>
<evidence type="ECO:0000313" key="3">
    <source>
        <dbReference type="Proteomes" id="UP000484255"/>
    </source>
</evidence>
<dbReference type="InterPro" id="IPR036928">
    <property type="entry name" value="AS_sf"/>
</dbReference>